<evidence type="ECO:0000259" key="6">
    <source>
        <dbReference type="SMART" id="SM00853"/>
    </source>
</evidence>
<dbReference type="Gene3D" id="3.30.230.10">
    <property type="match status" value="1"/>
</dbReference>
<dbReference type="PANTHER" id="PTHR10073">
    <property type="entry name" value="DNA MISMATCH REPAIR PROTEIN MLH, PMS, MUTL"/>
    <property type="match status" value="1"/>
</dbReference>
<gene>
    <name evidence="4 8" type="primary">mutL</name>
    <name evidence="8" type="ORF">IAB16_02220</name>
</gene>
<dbReference type="FunFam" id="3.30.565.10:FF:000003">
    <property type="entry name" value="DNA mismatch repair endonuclease MutL"/>
    <property type="match status" value="1"/>
</dbReference>
<dbReference type="InterPro" id="IPR036890">
    <property type="entry name" value="HATPase_C_sf"/>
</dbReference>
<keyword evidence="8" id="KW-0255">Endonuclease</keyword>
<comment type="similarity">
    <text evidence="1 4">Belongs to the DNA mismatch repair MutL/HexB family.</text>
</comment>
<keyword evidence="8" id="KW-0378">Hydrolase</keyword>
<dbReference type="PANTHER" id="PTHR10073:SF12">
    <property type="entry name" value="DNA MISMATCH REPAIR PROTEIN MLH1"/>
    <property type="match status" value="1"/>
</dbReference>
<name>A0A940DI27_9FIRM</name>
<dbReference type="Pfam" id="PF08676">
    <property type="entry name" value="MutL_C"/>
    <property type="match status" value="1"/>
</dbReference>
<reference evidence="8" key="1">
    <citation type="submission" date="2020-10" db="EMBL/GenBank/DDBJ databases">
        <authorList>
            <person name="Gilroy R."/>
        </authorList>
    </citation>
    <scope>NUCLEOTIDE SEQUENCE</scope>
    <source>
        <strain evidence="8">517</strain>
    </source>
</reference>
<evidence type="ECO:0000256" key="1">
    <source>
        <dbReference type="ARBA" id="ARBA00006082"/>
    </source>
</evidence>
<feature type="domain" description="MutL C-terminal dimerisation" evidence="6">
    <location>
        <begin position="456"/>
        <end position="598"/>
    </location>
</feature>
<dbReference type="GO" id="GO:0004519">
    <property type="term" value="F:endonuclease activity"/>
    <property type="evidence" value="ECO:0007669"/>
    <property type="project" value="UniProtKB-KW"/>
</dbReference>
<dbReference type="InterPro" id="IPR037198">
    <property type="entry name" value="MutL_C_sf"/>
</dbReference>
<dbReference type="Gene3D" id="3.30.1370.100">
    <property type="entry name" value="MutL, C-terminal domain, regulatory subdomain"/>
    <property type="match status" value="1"/>
</dbReference>
<dbReference type="HAMAP" id="MF_00149">
    <property type="entry name" value="DNA_mis_repair"/>
    <property type="match status" value="1"/>
</dbReference>
<dbReference type="SUPFAM" id="SSF55874">
    <property type="entry name" value="ATPase domain of HSP90 chaperone/DNA topoisomerase II/histidine kinase"/>
    <property type="match status" value="1"/>
</dbReference>
<evidence type="ECO:0000313" key="8">
    <source>
        <dbReference type="EMBL" id="MBO8423830.1"/>
    </source>
</evidence>
<dbReference type="Gene3D" id="3.30.565.10">
    <property type="entry name" value="Histidine kinase-like ATPase, C-terminal domain"/>
    <property type="match status" value="1"/>
</dbReference>
<dbReference type="EMBL" id="JADINF010000057">
    <property type="protein sequence ID" value="MBO8423830.1"/>
    <property type="molecule type" value="Genomic_DNA"/>
</dbReference>
<evidence type="ECO:0000313" key="9">
    <source>
        <dbReference type="Proteomes" id="UP000727857"/>
    </source>
</evidence>
<dbReference type="NCBIfam" id="TIGR00585">
    <property type="entry name" value="mutl"/>
    <property type="match status" value="1"/>
</dbReference>
<dbReference type="AlphaFoldDB" id="A0A940DI27"/>
<protein>
    <recommendedName>
        <fullName evidence="4">DNA mismatch repair protein MutL</fullName>
    </recommendedName>
</protein>
<evidence type="ECO:0000256" key="3">
    <source>
        <dbReference type="ARBA" id="ARBA00023204"/>
    </source>
</evidence>
<dbReference type="SMART" id="SM00853">
    <property type="entry name" value="MutL_C"/>
    <property type="match status" value="1"/>
</dbReference>
<comment type="function">
    <text evidence="4">This protein is involved in the repair of mismatches in DNA. It is required for dam-dependent methyl-directed DNA mismatch repair. May act as a 'molecular matchmaker', a protein that promotes the formation of a stable complex between two or more DNA-binding proteins in an ATP-dependent manner without itself being part of a final effector complex.</text>
</comment>
<comment type="caution">
    <text evidence="8">The sequence shown here is derived from an EMBL/GenBank/DDBJ whole genome shotgun (WGS) entry which is preliminary data.</text>
</comment>
<evidence type="ECO:0000259" key="7">
    <source>
        <dbReference type="SMART" id="SM01340"/>
    </source>
</evidence>
<dbReference type="InterPro" id="IPR042121">
    <property type="entry name" value="MutL_C_regsub"/>
</dbReference>
<evidence type="ECO:0000256" key="4">
    <source>
        <dbReference type="HAMAP-Rule" id="MF_00149"/>
    </source>
</evidence>
<dbReference type="GO" id="GO:0032300">
    <property type="term" value="C:mismatch repair complex"/>
    <property type="evidence" value="ECO:0007669"/>
    <property type="project" value="InterPro"/>
</dbReference>
<dbReference type="SUPFAM" id="SSF54211">
    <property type="entry name" value="Ribosomal protein S5 domain 2-like"/>
    <property type="match status" value="1"/>
</dbReference>
<dbReference type="Pfam" id="PF01119">
    <property type="entry name" value="DNA_mis_repair"/>
    <property type="match status" value="1"/>
</dbReference>
<dbReference type="InterPro" id="IPR042120">
    <property type="entry name" value="MutL_C_dimsub"/>
</dbReference>
<dbReference type="InterPro" id="IPR013507">
    <property type="entry name" value="DNA_mismatch_S5_2-like"/>
</dbReference>
<dbReference type="InterPro" id="IPR014721">
    <property type="entry name" value="Ribsml_uS5_D2-typ_fold_subgr"/>
</dbReference>
<dbReference type="GO" id="GO:0140664">
    <property type="term" value="F:ATP-dependent DNA damage sensor activity"/>
    <property type="evidence" value="ECO:0007669"/>
    <property type="project" value="InterPro"/>
</dbReference>
<dbReference type="Proteomes" id="UP000727857">
    <property type="component" value="Unassembled WGS sequence"/>
</dbReference>
<feature type="compositionally biased region" description="Polar residues" evidence="5">
    <location>
        <begin position="365"/>
        <end position="376"/>
    </location>
</feature>
<keyword evidence="3 4" id="KW-0234">DNA repair</keyword>
<keyword evidence="8" id="KW-0540">Nuclease</keyword>
<sequence>MKINVLDSSVYNRISAGEVVENPASVVKELVENAIDAGATAVTVRIEEGGVKYIEVTDNGCGIEKAELPKAILAHATSKISEADDLLTISTLGFRGEALASVAAVSELEILTRFTGNECGSLLKAKDGNVTVTDSACKIGTSVKVKNLFYNTPARYKFLASKTTEESYVSRYVMQFILSNPEVAIEYYADGDMIYSSAGEGMRSAVEAVFMPKIADSFIEIKDCANTAGISVTGYTTSPDVFKNNRTQQTVIINGRIVFDQTISATVQNAYGERLMNRCFPIFVLNIVMPFDEVDVNVHPNKKEVRFGNPRKVYSAIYHAVKQALDNYEEKTREALTEGLTGGKEEFSPSSYGAERAAKKEDDTSVFQTQTQTSNEKVGVQKPSMSLADALALVRGNINDAATKVKFNEPGERLVAPPVIREKSAPISDVLKEAEKHEQESFLAHAAVSGARSYRVAGQLFGTYLVIESGDKVLFIDQHAMHERILFDELMKELDSAEVAAQPLMLPYVYETTPEVVSVFASVSEELKACGFETEEFGRNAVKISSVPASLGKVDIGAMLNELTDGLMCGKLPAKQAFSRNKLASAACKAAIKGGDEMSEEQIKLVMDYFAAGNMPLQCPHGRPTAIVYSRYEFEKLFRRKV</sequence>
<dbReference type="InterPro" id="IPR002099">
    <property type="entry name" value="MutL/Mlh/PMS"/>
</dbReference>
<dbReference type="InterPro" id="IPR038973">
    <property type="entry name" value="MutL/Mlh/Pms-like"/>
</dbReference>
<accession>A0A940DI27</accession>
<proteinExistence type="inferred from homology"/>
<reference evidence="8" key="2">
    <citation type="journal article" date="2021" name="PeerJ">
        <title>Extensive microbial diversity within the chicken gut microbiome revealed by metagenomics and culture.</title>
        <authorList>
            <person name="Gilroy R."/>
            <person name="Ravi A."/>
            <person name="Getino M."/>
            <person name="Pursley I."/>
            <person name="Horton D.L."/>
            <person name="Alikhan N.F."/>
            <person name="Baker D."/>
            <person name="Gharbi K."/>
            <person name="Hall N."/>
            <person name="Watson M."/>
            <person name="Adriaenssens E.M."/>
            <person name="Foster-Nyarko E."/>
            <person name="Jarju S."/>
            <person name="Secka A."/>
            <person name="Antonio M."/>
            <person name="Oren A."/>
            <person name="Chaudhuri R.R."/>
            <person name="La Ragione R."/>
            <person name="Hildebrand F."/>
            <person name="Pallen M.J."/>
        </authorList>
    </citation>
    <scope>NUCLEOTIDE SEQUENCE</scope>
    <source>
        <strain evidence="8">517</strain>
    </source>
</reference>
<keyword evidence="2 4" id="KW-0227">DNA damage</keyword>
<dbReference type="InterPro" id="IPR020667">
    <property type="entry name" value="DNA_mismatch_repair_MutL"/>
</dbReference>
<dbReference type="Gene3D" id="3.30.1540.20">
    <property type="entry name" value="MutL, C-terminal domain, dimerisation subdomain"/>
    <property type="match status" value="1"/>
</dbReference>
<dbReference type="InterPro" id="IPR020568">
    <property type="entry name" value="Ribosomal_Su5_D2-typ_SF"/>
</dbReference>
<dbReference type="SMART" id="SM01340">
    <property type="entry name" value="DNA_mis_repair"/>
    <property type="match status" value="1"/>
</dbReference>
<dbReference type="GO" id="GO:0005524">
    <property type="term" value="F:ATP binding"/>
    <property type="evidence" value="ECO:0007669"/>
    <property type="project" value="InterPro"/>
</dbReference>
<dbReference type="CDD" id="cd16926">
    <property type="entry name" value="HATPase_MutL-MLH-PMS-like"/>
    <property type="match status" value="1"/>
</dbReference>
<dbReference type="InterPro" id="IPR014762">
    <property type="entry name" value="DNA_mismatch_repair_CS"/>
</dbReference>
<feature type="domain" description="DNA mismatch repair protein S5" evidence="7">
    <location>
        <begin position="206"/>
        <end position="326"/>
    </location>
</feature>
<dbReference type="PROSITE" id="PS00058">
    <property type="entry name" value="DNA_MISMATCH_REPAIR_1"/>
    <property type="match status" value="1"/>
</dbReference>
<evidence type="ECO:0000256" key="5">
    <source>
        <dbReference type="SAM" id="MobiDB-lite"/>
    </source>
</evidence>
<feature type="region of interest" description="Disordered" evidence="5">
    <location>
        <begin position="336"/>
        <end position="381"/>
    </location>
</feature>
<dbReference type="GO" id="GO:0006298">
    <property type="term" value="P:mismatch repair"/>
    <property type="evidence" value="ECO:0007669"/>
    <property type="project" value="UniProtKB-UniRule"/>
</dbReference>
<evidence type="ECO:0000256" key="2">
    <source>
        <dbReference type="ARBA" id="ARBA00022763"/>
    </source>
</evidence>
<dbReference type="Pfam" id="PF13589">
    <property type="entry name" value="HATPase_c_3"/>
    <property type="match status" value="1"/>
</dbReference>
<dbReference type="GO" id="GO:0030983">
    <property type="term" value="F:mismatched DNA binding"/>
    <property type="evidence" value="ECO:0007669"/>
    <property type="project" value="InterPro"/>
</dbReference>
<dbReference type="CDD" id="cd00782">
    <property type="entry name" value="MutL_Trans"/>
    <property type="match status" value="1"/>
</dbReference>
<dbReference type="SUPFAM" id="SSF118116">
    <property type="entry name" value="DNA mismatch repair protein MutL"/>
    <property type="match status" value="1"/>
</dbReference>
<organism evidence="8 9">
    <name type="scientific">Candidatus Stercoripulliclostridium pullicola</name>
    <dbReference type="NCBI Taxonomy" id="2840953"/>
    <lineage>
        <taxon>Bacteria</taxon>
        <taxon>Bacillati</taxon>
        <taxon>Bacillota</taxon>
        <taxon>Clostridia</taxon>
        <taxon>Eubacteriales</taxon>
        <taxon>Candidatus Stercoripulliclostridium</taxon>
    </lineage>
</organism>
<dbReference type="InterPro" id="IPR014790">
    <property type="entry name" value="MutL_C"/>
</dbReference>
<dbReference type="GO" id="GO:0016887">
    <property type="term" value="F:ATP hydrolysis activity"/>
    <property type="evidence" value="ECO:0007669"/>
    <property type="project" value="InterPro"/>
</dbReference>